<sequence length="140" mass="15174">MWRSVCIWRTRTCWPTSTTVGTRKTTKEREASLRSRCGYARSDITAMSGFPELVSRNATVFTTTERSSASSWYHLTCVCELHGGCGVGGDGGGGGGVWHGGEVLGRDWGTGGMWEGVREMESEVAAAMPALPPPSERKER</sequence>
<dbReference type="EMBL" id="GBRH01222102">
    <property type="protein sequence ID" value="JAD75793.1"/>
    <property type="molecule type" value="Transcribed_RNA"/>
</dbReference>
<name>A0A0A9CMW4_ARUDO</name>
<evidence type="ECO:0000313" key="1">
    <source>
        <dbReference type="EMBL" id="JAD75793.1"/>
    </source>
</evidence>
<reference evidence="1" key="1">
    <citation type="submission" date="2014-09" db="EMBL/GenBank/DDBJ databases">
        <authorList>
            <person name="Magalhaes I.L.F."/>
            <person name="Oliveira U."/>
            <person name="Santos F.R."/>
            <person name="Vidigal T.H.D.A."/>
            <person name="Brescovit A.D."/>
            <person name="Santos A.J."/>
        </authorList>
    </citation>
    <scope>NUCLEOTIDE SEQUENCE</scope>
    <source>
        <tissue evidence="1">Shoot tissue taken approximately 20 cm above the soil surface</tissue>
    </source>
</reference>
<dbReference type="AlphaFoldDB" id="A0A0A9CMW4"/>
<proteinExistence type="predicted"/>
<accession>A0A0A9CMW4</accession>
<reference evidence="1" key="2">
    <citation type="journal article" date="2015" name="Data Brief">
        <title>Shoot transcriptome of the giant reed, Arundo donax.</title>
        <authorList>
            <person name="Barrero R.A."/>
            <person name="Guerrero F.D."/>
            <person name="Moolhuijzen P."/>
            <person name="Goolsby J.A."/>
            <person name="Tidwell J."/>
            <person name="Bellgard S.E."/>
            <person name="Bellgard M.I."/>
        </authorList>
    </citation>
    <scope>NUCLEOTIDE SEQUENCE</scope>
    <source>
        <tissue evidence="1">Shoot tissue taken approximately 20 cm above the soil surface</tissue>
    </source>
</reference>
<protein>
    <submittedName>
        <fullName evidence="1">Uncharacterized protein</fullName>
    </submittedName>
</protein>
<organism evidence="1">
    <name type="scientific">Arundo donax</name>
    <name type="common">Giant reed</name>
    <name type="synonym">Donax arundinaceus</name>
    <dbReference type="NCBI Taxonomy" id="35708"/>
    <lineage>
        <taxon>Eukaryota</taxon>
        <taxon>Viridiplantae</taxon>
        <taxon>Streptophyta</taxon>
        <taxon>Embryophyta</taxon>
        <taxon>Tracheophyta</taxon>
        <taxon>Spermatophyta</taxon>
        <taxon>Magnoliopsida</taxon>
        <taxon>Liliopsida</taxon>
        <taxon>Poales</taxon>
        <taxon>Poaceae</taxon>
        <taxon>PACMAD clade</taxon>
        <taxon>Arundinoideae</taxon>
        <taxon>Arundineae</taxon>
        <taxon>Arundo</taxon>
    </lineage>
</organism>